<dbReference type="EMBL" id="JAABLM010000006">
    <property type="protein sequence ID" value="NBL64846.1"/>
    <property type="molecule type" value="Genomic_DNA"/>
</dbReference>
<organism evidence="2 3">
    <name type="scientific">Flavobacterium ichthyis</name>
    <dbReference type="NCBI Taxonomy" id="2698827"/>
    <lineage>
        <taxon>Bacteria</taxon>
        <taxon>Pseudomonadati</taxon>
        <taxon>Bacteroidota</taxon>
        <taxon>Flavobacteriia</taxon>
        <taxon>Flavobacteriales</taxon>
        <taxon>Flavobacteriaceae</taxon>
        <taxon>Flavobacterium</taxon>
    </lineage>
</organism>
<dbReference type="NCBIfam" id="TIGR03519">
    <property type="entry name" value="T9SS_PorP_fam"/>
    <property type="match status" value="1"/>
</dbReference>
<dbReference type="Pfam" id="PF11751">
    <property type="entry name" value="PorP_SprF"/>
    <property type="match status" value="1"/>
</dbReference>
<evidence type="ECO:0000256" key="1">
    <source>
        <dbReference type="SAM" id="SignalP"/>
    </source>
</evidence>
<reference evidence="3" key="1">
    <citation type="submission" date="2020-01" db="EMBL/GenBank/DDBJ databases">
        <title>Sphingomonas sp. strain CSW-10.</title>
        <authorList>
            <person name="Chen W.-M."/>
        </authorList>
    </citation>
    <scope>NUCLEOTIDE SEQUENCE [LARGE SCALE GENOMIC DNA]</scope>
    <source>
        <strain evidence="3">NST-5</strain>
    </source>
</reference>
<dbReference type="Proteomes" id="UP000798602">
    <property type="component" value="Unassembled WGS sequence"/>
</dbReference>
<feature type="chain" id="PRO_5046128243" evidence="1">
    <location>
        <begin position="22"/>
        <end position="315"/>
    </location>
</feature>
<evidence type="ECO:0000313" key="3">
    <source>
        <dbReference type="Proteomes" id="UP000798602"/>
    </source>
</evidence>
<gene>
    <name evidence="2" type="ORF">GV828_06485</name>
</gene>
<name>A0ABW9Z811_9FLAO</name>
<dbReference type="RefSeq" id="WP_166536674.1">
    <property type="nucleotide sequence ID" value="NZ_JAABLM010000006.1"/>
</dbReference>
<proteinExistence type="predicted"/>
<keyword evidence="1" id="KW-0732">Signal</keyword>
<keyword evidence="3" id="KW-1185">Reference proteome</keyword>
<feature type="signal peptide" evidence="1">
    <location>
        <begin position="1"/>
        <end position="21"/>
    </location>
</feature>
<sequence>MNFSKYILLTLGLFSMGKLQAQQDVQFSDYRLNISSFNPAFAGFYDGSIMLIHRSQFVGIDGAPESQNLNINAPIDEKMGLGFNVINDKIGVTDELSFTVDYSYSVFLNDDGDMLSFGLKGGFNNINVDYSRLDEADADDALLANNIENRFAPRIGAGILYTNKVWFAGLSTPNFISTNYNATVQQAEASTKPHLYLMTGFQTSLTDELILKPSILAKGVPGAPIAFDIAANFDFRNKFRFGAAYRWDSAITGMVGIQFFENFQAGYAYDHNISDISKFAPSSHQFYLKYTFKRNDQSRRECNCSVTDSGSFLGF</sequence>
<comment type="caution">
    <text evidence="2">The sequence shown here is derived from an EMBL/GenBank/DDBJ whole genome shotgun (WGS) entry which is preliminary data.</text>
</comment>
<protein>
    <submittedName>
        <fullName evidence="2">Type IX secretion system membrane protein PorP/SprF</fullName>
    </submittedName>
</protein>
<accession>A0ABW9Z811</accession>
<evidence type="ECO:0000313" key="2">
    <source>
        <dbReference type="EMBL" id="NBL64846.1"/>
    </source>
</evidence>
<dbReference type="InterPro" id="IPR019861">
    <property type="entry name" value="PorP/SprF_Bacteroidetes"/>
</dbReference>